<protein>
    <submittedName>
        <fullName evidence="2">Uncharacterized protein</fullName>
    </submittedName>
</protein>
<feature type="region of interest" description="Disordered" evidence="1">
    <location>
        <begin position="37"/>
        <end position="126"/>
    </location>
</feature>
<evidence type="ECO:0000313" key="2">
    <source>
        <dbReference type="EMBL" id="BFP50024.1"/>
    </source>
</evidence>
<reference evidence="2" key="1">
    <citation type="submission" date="2024-07" db="EMBL/GenBank/DDBJ databases">
        <title>Complete genome sequences of cellulolytic bacteria, Kitasatospora sp. CMC57 and Streptomyces sp. CMC78, isolated from Japanese agricultural soil.</title>
        <authorList>
            <person name="Hashimoto T."/>
            <person name="Ito M."/>
            <person name="Iwamoto M."/>
            <person name="Fukahori D."/>
            <person name="Shoda T."/>
            <person name="Sakoda M."/>
            <person name="Morohoshi T."/>
            <person name="Mitsuboshi M."/>
            <person name="Nishizawa T."/>
        </authorList>
    </citation>
    <scope>NUCLEOTIDE SEQUENCE</scope>
    <source>
        <strain evidence="2">CMC57</strain>
        <plasmid evidence="2">pCMC57_01</plasmid>
    </source>
</reference>
<gene>
    <name evidence="2" type="ORF">KCMC57_63920</name>
</gene>
<sequence>MPHVRKLAAGSDSHGHVWEYDGAVVEMPHEQAEELLAIPDGGFTLADGPEEAQPVGDDGAPILPPVEQTPHPAADPEAQDSGDADGAQEQPSAESTAAPASDSDPAPAEKPAPKATARSRKTITEA</sequence>
<dbReference type="RefSeq" id="WP_407992415.1">
    <property type="nucleotide sequence ID" value="NZ_AP035882.1"/>
</dbReference>
<feature type="compositionally biased region" description="Low complexity" evidence="1">
    <location>
        <begin position="91"/>
        <end position="106"/>
    </location>
</feature>
<keyword evidence="2" id="KW-0614">Plasmid</keyword>
<evidence type="ECO:0000256" key="1">
    <source>
        <dbReference type="SAM" id="MobiDB-lite"/>
    </source>
</evidence>
<geneLocation type="plasmid" evidence="2">
    <name>pCMC57_01</name>
</geneLocation>
<accession>A0AB33K8M8</accession>
<name>A0AB33K8M8_9ACTN</name>
<dbReference type="AlphaFoldDB" id="A0AB33K8M8"/>
<organism evidence="2">
    <name type="scientific">Kitasatospora sp. CMC57</name>
    <dbReference type="NCBI Taxonomy" id="3231513"/>
    <lineage>
        <taxon>Bacteria</taxon>
        <taxon>Bacillati</taxon>
        <taxon>Actinomycetota</taxon>
        <taxon>Actinomycetes</taxon>
        <taxon>Kitasatosporales</taxon>
        <taxon>Streptomycetaceae</taxon>
        <taxon>Kitasatospora</taxon>
    </lineage>
</organism>
<dbReference type="EMBL" id="AP035882">
    <property type="protein sequence ID" value="BFP50024.1"/>
    <property type="molecule type" value="Genomic_DNA"/>
</dbReference>
<proteinExistence type="predicted"/>
<feature type="compositionally biased region" description="Basic residues" evidence="1">
    <location>
        <begin position="117"/>
        <end position="126"/>
    </location>
</feature>
<dbReference type="KEGG" id="kic:KCMC57_63920"/>